<sequence length="372" mass="42217">MAVRAHFVLSSATGIFSRNSSAVEVSSSSWSWSCRVPKNSSSEFKRGIEVRDSYLYPERAACEAELDCANVSRRELSCSGRENGDRGRALVSGRIRARGLEFERRKRRGNSLRSSGSRFSQGGLSGGEFSSPVRRVYKTAGKRRTRLCASVDDYYETLGVSRSASEKEIKQAYRKLALKFHPDVNKEPDAEKKFLQIKAAYQTLVDANSRAKYDSSRRASPQWDPFSWETESPSSKTSQKEEEFYGLGDFFKDVQISIEDFFRDLQADSRKKENTEAKPKSLWEELAEIGEEFVEFLEKELNIADANEGDKSSKYRSDYQPWDSGKRSGAREEKRDPSEPKISEDDEGKNKVESDIAEIEEMLAKIKKELGI</sequence>
<dbReference type="EMBL" id="KZ772955">
    <property type="protein sequence ID" value="PTQ27076.1"/>
    <property type="molecule type" value="Genomic_DNA"/>
</dbReference>
<dbReference type="GO" id="GO:0051082">
    <property type="term" value="F:unfolded protein binding"/>
    <property type="evidence" value="ECO:0000318"/>
    <property type="project" value="GO_Central"/>
</dbReference>
<keyword evidence="4" id="KW-1185">Reference proteome</keyword>
<gene>
    <name evidence="3" type="ORF">MARPO_0226s0005</name>
</gene>
<evidence type="ECO:0000313" key="3">
    <source>
        <dbReference type="EMBL" id="PTQ27076.1"/>
    </source>
</evidence>
<dbReference type="GO" id="GO:0042026">
    <property type="term" value="P:protein refolding"/>
    <property type="evidence" value="ECO:0000318"/>
    <property type="project" value="GO_Central"/>
</dbReference>
<dbReference type="PROSITE" id="PS50076">
    <property type="entry name" value="DNAJ_2"/>
    <property type="match status" value="1"/>
</dbReference>
<evidence type="ECO:0000256" key="1">
    <source>
        <dbReference type="SAM" id="MobiDB-lite"/>
    </source>
</evidence>
<dbReference type="AlphaFoldDB" id="A0A2R6VZN7"/>
<feature type="region of interest" description="Disordered" evidence="1">
    <location>
        <begin position="216"/>
        <end position="239"/>
    </location>
</feature>
<feature type="compositionally biased region" description="Low complexity" evidence="1">
    <location>
        <begin position="111"/>
        <end position="122"/>
    </location>
</feature>
<feature type="region of interest" description="Disordered" evidence="1">
    <location>
        <begin position="307"/>
        <end position="355"/>
    </location>
</feature>
<protein>
    <recommendedName>
        <fullName evidence="2">J domain-containing protein</fullName>
    </recommendedName>
</protein>
<feature type="domain" description="J" evidence="2">
    <location>
        <begin position="153"/>
        <end position="217"/>
    </location>
</feature>
<proteinExistence type="predicted"/>
<dbReference type="InterPro" id="IPR001623">
    <property type="entry name" value="DnaJ_domain"/>
</dbReference>
<dbReference type="InterPro" id="IPR036869">
    <property type="entry name" value="J_dom_sf"/>
</dbReference>
<evidence type="ECO:0000313" key="4">
    <source>
        <dbReference type="Proteomes" id="UP000244005"/>
    </source>
</evidence>
<dbReference type="SUPFAM" id="SSF46565">
    <property type="entry name" value="Chaperone J-domain"/>
    <property type="match status" value="1"/>
</dbReference>
<dbReference type="SMART" id="SM00271">
    <property type="entry name" value="DnaJ"/>
    <property type="match status" value="1"/>
</dbReference>
<dbReference type="GO" id="GO:0005737">
    <property type="term" value="C:cytoplasm"/>
    <property type="evidence" value="ECO:0000318"/>
    <property type="project" value="GO_Central"/>
</dbReference>
<feature type="region of interest" description="Disordered" evidence="1">
    <location>
        <begin position="106"/>
        <end position="126"/>
    </location>
</feature>
<dbReference type="PANTHER" id="PTHR43096">
    <property type="entry name" value="DNAJ HOMOLOG 1, MITOCHONDRIAL-RELATED"/>
    <property type="match status" value="1"/>
</dbReference>
<dbReference type="PRINTS" id="PR00625">
    <property type="entry name" value="JDOMAIN"/>
</dbReference>
<reference evidence="4" key="1">
    <citation type="journal article" date="2017" name="Cell">
        <title>Insights into land plant evolution garnered from the Marchantia polymorpha genome.</title>
        <authorList>
            <person name="Bowman J.L."/>
            <person name="Kohchi T."/>
            <person name="Yamato K.T."/>
            <person name="Jenkins J."/>
            <person name="Shu S."/>
            <person name="Ishizaki K."/>
            <person name="Yamaoka S."/>
            <person name="Nishihama R."/>
            <person name="Nakamura Y."/>
            <person name="Berger F."/>
            <person name="Adam C."/>
            <person name="Aki S.S."/>
            <person name="Althoff F."/>
            <person name="Araki T."/>
            <person name="Arteaga-Vazquez M.A."/>
            <person name="Balasubrmanian S."/>
            <person name="Barry K."/>
            <person name="Bauer D."/>
            <person name="Boehm C.R."/>
            <person name="Briginshaw L."/>
            <person name="Caballero-Perez J."/>
            <person name="Catarino B."/>
            <person name="Chen F."/>
            <person name="Chiyoda S."/>
            <person name="Chovatia M."/>
            <person name="Davies K.M."/>
            <person name="Delmans M."/>
            <person name="Demura T."/>
            <person name="Dierschke T."/>
            <person name="Dolan L."/>
            <person name="Dorantes-Acosta A.E."/>
            <person name="Eklund D.M."/>
            <person name="Florent S.N."/>
            <person name="Flores-Sandoval E."/>
            <person name="Fujiyama A."/>
            <person name="Fukuzawa H."/>
            <person name="Galik B."/>
            <person name="Grimanelli D."/>
            <person name="Grimwood J."/>
            <person name="Grossniklaus U."/>
            <person name="Hamada T."/>
            <person name="Haseloff J."/>
            <person name="Hetherington A.J."/>
            <person name="Higo A."/>
            <person name="Hirakawa Y."/>
            <person name="Hundley H.N."/>
            <person name="Ikeda Y."/>
            <person name="Inoue K."/>
            <person name="Inoue S.I."/>
            <person name="Ishida S."/>
            <person name="Jia Q."/>
            <person name="Kakita M."/>
            <person name="Kanazawa T."/>
            <person name="Kawai Y."/>
            <person name="Kawashima T."/>
            <person name="Kennedy M."/>
            <person name="Kinose K."/>
            <person name="Kinoshita T."/>
            <person name="Kohara Y."/>
            <person name="Koide E."/>
            <person name="Komatsu K."/>
            <person name="Kopischke S."/>
            <person name="Kubo M."/>
            <person name="Kyozuka J."/>
            <person name="Lagercrantz U."/>
            <person name="Lin S.S."/>
            <person name="Lindquist E."/>
            <person name="Lipzen A.M."/>
            <person name="Lu C.W."/>
            <person name="De Luna E."/>
            <person name="Martienssen R.A."/>
            <person name="Minamino N."/>
            <person name="Mizutani M."/>
            <person name="Mizutani M."/>
            <person name="Mochizuki N."/>
            <person name="Monte I."/>
            <person name="Mosher R."/>
            <person name="Nagasaki H."/>
            <person name="Nakagami H."/>
            <person name="Naramoto S."/>
            <person name="Nishitani K."/>
            <person name="Ohtani M."/>
            <person name="Okamoto T."/>
            <person name="Okumura M."/>
            <person name="Phillips J."/>
            <person name="Pollak B."/>
            <person name="Reinders A."/>
            <person name="Rovekamp M."/>
            <person name="Sano R."/>
            <person name="Sawa S."/>
            <person name="Schmid M.W."/>
            <person name="Shirakawa M."/>
            <person name="Solano R."/>
            <person name="Spunde A."/>
            <person name="Suetsugu N."/>
            <person name="Sugano S."/>
            <person name="Sugiyama A."/>
            <person name="Sun R."/>
            <person name="Suzuki Y."/>
            <person name="Takenaka M."/>
            <person name="Takezawa D."/>
            <person name="Tomogane H."/>
            <person name="Tsuzuki M."/>
            <person name="Ueda T."/>
            <person name="Umeda M."/>
            <person name="Ward J.M."/>
            <person name="Watanabe Y."/>
            <person name="Yazaki K."/>
            <person name="Yokoyama R."/>
            <person name="Yoshitake Y."/>
            <person name="Yotsui I."/>
            <person name="Zachgo S."/>
            <person name="Schmutz J."/>
        </authorList>
    </citation>
    <scope>NUCLEOTIDE SEQUENCE [LARGE SCALE GENOMIC DNA]</scope>
    <source>
        <strain evidence="4">Tak-1</strain>
    </source>
</reference>
<dbReference type="Gramene" id="Mp6g06510.1">
    <property type="protein sequence ID" value="Mp6g06510.1.cds"/>
    <property type="gene ID" value="Mp6g06510"/>
</dbReference>
<evidence type="ECO:0000259" key="2">
    <source>
        <dbReference type="PROSITE" id="PS50076"/>
    </source>
</evidence>
<dbReference type="OrthoDB" id="10250354at2759"/>
<accession>A0A2R6VZN7</accession>
<dbReference type="CDD" id="cd06257">
    <property type="entry name" value="DnaJ"/>
    <property type="match status" value="1"/>
</dbReference>
<dbReference type="Gene3D" id="1.10.287.110">
    <property type="entry name" value="DnaJ domain"/>
    <property type="match status" value="1"/>
</dbReference>
<feature type="compositionally biased region" description="Basic and acidic residues" evidence="1">
    <location>
        <begin position="307"/>
        <end position="317"/>
    </location>
</feature>
<dbReference type="Proteomes" id="UP000244005">
    <property type="component" value="Unassembled WGS sequence"/>
</dbReference>
<name>A0A2R6VZN7_MARPO</name>
<organism evidence="3 4">
    <name type="scientific">Marchantia polymorpha</name>
    <name type="common">Common liverwort</name>
    <name type="synonym">Marchantia aquatica</name>
    <dbReference type="NCBI Taxonomy" id="3197"/>
    <lineage>
        <taxon>Eukaryota</taxon>
        <taxon>Viridiplantae</taxon>
        <taxon>Streptophyta</taxon>
        <taxon>Embryophyta</taxon>
        <taxon>Marchantiophyta</taxon>
        <taxon>Marchantiopsida</taxon>
        <taxon>Marchantiidae</taxon>
        <taxon>Marchantiales</taxon>
        <taxon>Marchantiaceae</taxon>
        <taxon>Marchantia</taxon>
    </lineage>
</organism>
<dbReference type="Pfam" id="PF00226">
    <property type="entry name" value="DnaJ"/>
    <property type="match status" value="1"/>
</dbReference>
<dbReference type="PANTHER" id="PTHR43096:SF58">
    <property type="entry name" value="CHAPERONE DNAJ-DOMAIN SUPERFAMILY PROTEIN"/>
    <property type="match status" value="1"/>
</dbReference>
<feature type="compositionally biased region" description="Basic and acidic residues" evidence="1">
    <location>
        <begin position="324"/>
        <end position="354"/>
    </location>
</feature>